<evidence type="ECO:0000256" key="4">
    <source>
        <dbReference type="ARBA" id="ARBA00022833"/>
    </source>
</evidence>
<dbReference type="Pfam" id="PF05699">
    <property type="entry name" value="Dimer_Tnp_hAT"/>
    <property type="match status" value="1"/>
</dbReference>
<dbReference type="SUPFAM" id="SSF53098">
    <property type="entry name" value="Ribonuclease H-like"/>
    <property type="match status" value="1"/>
</dbReference>
<keyword evidence="3" id="KW-0863">Zinc-finger</keyword>
<organism evidence="8 9">
    <name type="scientific">Pyrenophora tritici-repentis</name>
    <dbReference type="NCBI Taxonomy" id="45151"/>
    <lineage>
        <taxon>Eukaryota</taxon>
        <taxon>Fungi</taxon>
        <taxon>Dikarya</taxon>
        <taxon>Ascomycota</taxon>
        <taxon>Pezizomycotina</taxon>
        <taxon>Dothideomycetes</taxon>
        <taxon>Pleosporomycetidae</taxon>
        <taxon>Pleosporales</taxon>
        <taxon>Pleosporineae</taxon>
        <taxon>Pleosporaceae</taxon>
        <taxon>Pyrenophora</taxon>
    </lineage>
</organism>
<evidence type="ECO:0000256" key="5">
    <source>
        <dbReference type="ARBA" id="ARBA00023242"/>
    </source>
</evidence>
<feature type="region of interest" description="Disordered" evidence="6">
    <location>
        <begin position="518"/>
        <end position="574"/>
    </location>
</feature>
<keyword evidence="9" id="KW-1185">Reference proteome</keyword>
<feature type="compositionally biased region" description="Acidic residues" evidence="6">
    <location>
        <begin position="384"/>
        <end position="397"/>
    </location>
</feature>
<feature type="compositionally biased region" description="Low complexity" evidence="6">
    <location>
        <begin position="544"/>
        <end position="553"/>
    </location>
</feature>
<gene>
    <name evidence="8" type="ORF">Ptr86124_012183</name>
</gene>
<evidence type="ECO:0000256" key="1">
    <source>
        <dbReference type="ARBA" id="ARBA00004123"/>
    </source>
</evidence>
<reference evidence="9" key="1">
    <citation type="journal article" date="2022" name="Microb. Genom.">
        <title>A global pangenome for the wheat fungal pathogen Pyrenophora tritici-repentis and prediction of effector protein structural homology.</title>
        <authorList>
            <person name="Moolhuijzen P.M."/>
            <person name="See P.T."/>
            <person name="Shi G."/>
            <person name="Powell H.R."/>
            <person name="Cockram J."/>
            <person name="Jorgensen L.N."/>
            <person name="Benslimane H."/>
            <person name="Strelkov S.E."/>
            <person name="Turner J."/>
            <person name="Liu Z."/>
            <person name="Moffat C.S."/>
        </authorList>
    </citation>
    <scope>NUCLEOTIDE SEQUENCE [LARGE SCALE GENOMIC DNA]</scope>
</reference>
<feature type="region of interest" description="Disordered" evidence="6">
    <location>
        <begin position="309"/>
        <end position="408"/>
    </location>
</feature>
<dbReference type="GO" id="GO:0046983">
    <property type="term" value="F:protein dimerization activity"/>
    <property type="evidence" value="ECO:0007669"/>
    <property type="project" value="InterPro"/>
</dbReference>
<dbReference type="InterPro" id="IPR012337">
    <property type="entry name" value="RNaseH-like_sf"/>
</dbReference>
<feature type="region of interest" description="Disordered" evidence="6">
    <location>
        <begin position="249"/>
        <end position="284"/>
    </location>
</feature>
<feature type="compositionally biased region" description="Basic and acidic residues" evidence="6">
    <location>
        <begin position="327"/>
        <end position="339"/>
    </location>
</feature>
<dbReference type="PANTHER" id="PTHR46481:SF10">
    <property type="entry name" value="ZINC FINGER BED DOMAIN-CONTAINING PROTEIN 39"/>
    <property type="match status" value="1"/>
</dbReference>
<comment type="caution">
    <text evidence="8">The sequence shown here is derived from an EMBL/GenBank/DDBJ whole genome shotgun (WGS) entry which is preliminary data.</text>
</comment>
<keyword evidence="2" id="KW-0479">Metal-binding</keyword>
<keyword evidence="5" id="KW-0539">Nucleus</keyword>
<proteinExistence type="predicted"/>
<name>A0A922N7C0_9PLEO</name>
<dbReference type="PANTHER" id="PTHR46481">
    <property type="entry name" value="ZINC FINGER BED DOMAIN-CONTAINING PROTEIN 4"/>
    <property type="match status" value="1"/>
</dbReference>
<accession>A0A922N7C0</accession>
<evidence type="ECO:0000256" key="3">
    <source>
        <dbReference type="ARBA" id="ARBA00022771"/>
    </source>
</evidence>
<evidence type="ECO:0000313" key="8">
    <source>
        <dbReference type="EMBL" id="KAI1508884.1"/>
    </source>
</evidence>
<feature type="region of interest" description="Disordered" evidence="6">
    <location>
        <begin position="448"/>
        <end position="468"/>
    </location>
</feature>
<dbReference type="Proteomes" id="UP000249757">
    <property type="component" value="Unassembled WGS sequence"/>
</dbReference>
<evidence type="ECO:0000256" key="6">
    <source>
        <dbReference type="SAM" id="MobiDB-lite"/>
    </source>
</evidence>
<dbReference type="GO" id="GO:0008270">
    <property type="term" value="F:zinc ion binding"/>
    <property type="evidence" value="ECO:0007669"/>
    <property type="project" value="UniProtKB-KW"/>
</dbReference>
<dbReference type="AlphaFoldDB" id="A0A922N7C0"/>
<comment type="subcellular location">
    <subcellularLocation>
        <location evidence="1">Nucleus</location>
    </subcellularLocation>
</comment>
<dbReference type="Pfam" id="PF14223">
    <property type="entry name" value="Retrotran_gag_2"/>
    <property type="match status" value="1"/>
</dbReference>
<keyword evidence="4" id="KW-0862">Zinc</keyword>
<sequence>MGSDDRYDKEPKIPKLTKENHEKWFRNNKLKLKGKGIFYTIEVTKHAYAWIARHGAGTSTSTANTSQDPAGTVNPTEQASVLGLTSDFERLGGTWNAEKAKEYDKDEAKALFYITNSLLDDDDALADEYETASALWTALKVKYSKTDQLTANNIMTKLQNFTWKDEKDVDYTWAKLKEYRRKIIAAKPAAKGLYNDEALLQIMLRALPESYGSVIDYLDVQTSLTVDEKIAALRTKELRLNDTAEHANVAFPKYRHPNDHRSSDSSMRDRPRSTSPELGPSTGCLHCKGEHWARDCKYKGEIQEFGRKLREKDERAERRAAKSKRPSRNENKKRSDKPVKPTVKTTSRRKHGYAAKNQDSDSGTDNGSSGTDSETSHESTSVETELEDESEEMEVDEVTNPVAAEPSARYHFRTRTQKRKRDTFDDMEDEHRQAKIVKAMLAVLRESRADEDPTTEIPTSTHHHEESAHETIVKAFYTVIVSGNLDVTGRAELSGKAFAATEIYRRIPHLIVALMPPKKRVSDSAPSPRKRARGTASQPVAIDSQLYQSQPSALSPPPPYTHTFESRLRESQPEDAIVAPAEGSEQATLAPSSEAADNAIYCHGYRVALLKDPTRVFFICHWCFKHKLTDIGIRLYNTSAAVSPCVVYELSQSLSKIYISFDRWTTKGGKRGFLGIVAYYVNSDGKLRDLPIALPQLTGAYSGDRLAKVVLSILEQFSISERTLGYFVLDNASNNDTAVAAIAHELNFNPIHRRLRCGPHTINLIGQRLLWGRDADLYNNEGVDELTNEAAFIKEWRKHGPLGVLLDIINYIYTPQQYNLFKKAQRTAYQARLLYYDCVVHNAHDKAPEDHLPINLRAALLKANEYYAKLNDSPAYYAATILYPRYKHYCDQAWAEKPNWLALNNLNFQALWADYKSLPLPRPCYTRAPKKPGNIDDAIDGIIDPTRGNTEEDEYEQWKREPIVGKGTDPIQYWFGLRDQYPNLSKMALTILSIPASSCECERVFSELGDLLEPRRRCISPELLAALHSVRRWRRAGFGGGDNDDMGQSKLTDEQMDVLYELSQWVGEDDDLDTWDDG</sequence>
<dbReference type="EMBL" id="NRDI02000023">
    <property type="protein sequence ID" value="KAI1508884.1"/>
    <property type="molecule type" value="Genomic_DNA"/>
</dbReference>
<evidence type="ECO:0000259" key="7">
    <source>
        <dbReference type="Pfam" id="PF05699"/>
    </source>
</evidence>
<feature type="compositionally biased region" description="Basic and acidic residues" evidence="6">
    <location>
        <begin position="256"/>
        <end position="272"/>
    </location>
</feature>
<evidence type="ECO:0000313" key="9">
    <source>
        <dbReference type="Proteomes" id="UP000249757"/>
    </source>
</evidence>
<feature type="compositionally biased region" description="Basic and acidic residues" evidence="6">
    <location>
        <begin position="309"/>
        <end position="320"/>
    </location>
</feature>
<dbReference type="GO" id="GO:0005634">
    <property type="term" value="C:nucleus"/>
    <property type="evidence" value="ECO:0007669"/>
    <property type="project" value="UniProtKB-SubCell"/>
</dbReference>
<evidence type="ECO:0000256" key="2">
    <source>
        <dbReference type="ARBA" id="ARBA00022723"/>
    </source>
</evidence>
<protein>
    <submittedName>
        <fullName evidence="8">Dimer-Tnp-hAT dimerization containing protein</fullName>
    </submittedName>
</protein>
<dbReference type="InterPro" id="IPR052035">
    <property type="entry name" value="ZnF_BED_domain_contain"/>
</dbReference>
<dbReference type="InterPro" id="IPR008906">
    <property type="entry name" value="HATC_C_dom"/>
</dbReference>
<feature type="compositionally biased region" description="Low complexity" evidence="6">
    <location>
        <begin position="360"/>
        <end position="383"/>
    </location>
</feature>
<feature type="domain" description="HAT C-terminal dimerisation" evidence="7">
    <location>
        <begin position="954"/>
        <end position="1033"/>
    </location>
</feature>